<feature type="domain" description="RNA polymerase sigma factor 70 region 4 type 2" evidence="7">
    <location>
        <begin position="105"/>
        <end position="155"/>
    </location>
</feature>
<protein>
    <submittedName>
        <fullName evidence="8">Sigma-70 family RNA polymerase sigma factor</fullName>
    </submittedName>
</protein>
<keyword evidence="5" id="KW-0804">Transcription</keyword>
<evidence type="ECO:0000313" key="8">
    <source>
        <dbReference type="EMBL" id="MCT2585602.1"/>
    </source>
</evidence>
<dbReference type="Gene3D" id="1.10.1740.10">
    <property type="match status" value="1"/>
</dbReference>
<keyword evidence="9" id="KW-1185">Reference proteome</keyword>
<dbReference type="InterPro" id="IPR032710">
    <property type="entry name" value="NTF2-like_dom_sf"/>
</dbReference>
<keyword evidence="3" id="KW-0805">Transcription regulation</keyword>
<dbReference type="InterPro" id="IPR013324">
    <property type="entry name" value="RNA_pol_sigma_r3/r4-like"/>
</dbReference>
<accession>A0ABT2JCK8</accession>
<dbReference type="Proteomes" id="UP001156441">
    <property type="component" value="Unassembled WGS sequence"/>
</dbReference>
<proteinExistence type="inferred from homology"/>
<dbReference type="EMBL" id="JAFFZE010000016">
    <property type="protein sequence ID" value="MCT2585602.1"/>
    <property type="molecule type" value="Genomic_DNA"/>
</dbReference>
<evidence type="ECO:0000256" key="4">
    <source>
        <dbReference type="ARBA" id="ARBA00023082"/>
    </source>
</evidence>
<evidence type="ECO:0000256" key="2">
    <source>
        <dbReference type="ARBA" id="ARBA00011344"/>
    </source>
</evidence>
<dbReference type="InterPro" id="IPR013249">
    <property type="entry name" value="RNA_pol_sigma70_r4_t2"/>
</dbReference>
<comment type="similarity">
    <text evidence="1">Belongs to the sigma-70 factor family. ECF subfamily.</text>
</comment>
<feature type="domain" description="RNA polymerase sigma-70 region 2" evidence="6">
    <location>
        <begin position="10"/>
        <end position="74"/>
    </location>
</feature>
<keyword evidence="4" id="KW-0731">Sigma factor</keyword>
<evidence type="ECO:0000256" key="3">
    <source>
        <dbReference type="ARBA" id="ARBA00023015"/>
    </source>
</evidence>
<dbReference type="SUPFAM" id="SSF54427">
    <property type="entry name" value="NTF2-like"/>
    <property type="match status" value="1"/>
</dbReference>
<dbReference type="SUPFAM" id="SSF88659">
    <property type="entry name" value="Sigma3 and sigma4 domains of RNA polymerase sigma factors"/>
    <property type="match status" value="1"/>
</dbReference>
<evidence type="ECO:0000259" key="7">
    <source>
        <dbReference type="Pfam" id="PF08281"/>
    </source>
</evidence>
<evidence type="ECO:0000256" key="5">
    <source>
        <dbReference type="ARBA" id="ARBA00023163"/>
    </source>
</evidence>
<dbReference type="Gene3D" id="3.10.450.50">
    <property type="match status" value="1"/>
</dbReference>
<dbReference type="InterPro" id="IPR007627">
    <property type="entry name" value="RNA_pol_sigma70_r2"/>
</dbReference>
<evidence type="ECO:0000256" key="1">
    <source>
        <dbReference type="ARBA" id="ARBA00010641"/>
    </source>
</evidence>
<dbReference type="Gene3D" id="1.10.10.10">
    <property type="entry name" value="Winged helix-like DNA-binding domain superfamily/Winged helix DNA-binding domain"/>
    <property type="match status" value="1"/>
</dbReference>
<dbReference type="RefSeq" id="WP_260193255.1">
    <property type="nucleotide sequence ID" value="NZ_JAFFZE010000016.1"/>
</dbReference>
<dbReference type="Pfam" id="PF04542">
    <property type="entry name" value="Sigma70_r2"/>
    <property type="match status" value="1"/>
</dbReference>
<dbReference type="PANTHER" id="PTHR30173">
    <property type="entry name" value="SIGMA 19 FACTOR"/>
    <property type="match status" value="1"/>
</dbReference>
<comment type="caution">
    <text evidence="8">The sequence shown here is derived from an EMBL/GenBank/DDBJ whole genome shotgun (WGS) entry which is preliminary data.</text>
</comment>
<dbReference type="Pfam" id="PF08281">
    <property type="entry name" value="Sigma70_r4_2"/>
    <property type="match status" value="1"/>
</dbReference>
<dbReference type="PANTHER" id="PTHR30173:SF43">
    <property type="entry name" value="ECF RNA POLYMERASE SIGMA FACTOR SIGI-RELATED"/>
    <property type="match status" value="1"/>
</dbReference>
<dbReference type="InterPro" id="IPR014284">
    <property type="entry name" value="RNA_pol_sigma-70_dom"/>
</dbReference>
<reference evidence="8 9" key="1">
    <citation type="submission" date="2021-02" db="EMBL/GenBank/DDBJ databases">
        <title>Actinophytocola xerophila sp. nov., isolated from soil of cotton cropping field.</title>
        <authorList>
            <person name="Huang R."/>
            <person name="Chen X."/>
            <person name="Ge X."/>
            <person name="Liu W."/>
        </authorList>
    </citation>
    <scope>NUCLEOTIDE SEQUENCE [LARGE SCALE GENOMIC DNA]</scope>
    <source>
        <strain evidence="8 9">S1-96</strain>
    </source>
</reference>
<evidence type="ECO:0000259" key="6">
    <source>
        <dbReference type="Pfam" id="PF04542"/>
    </source>
</evidence>
<dbReference type="SUPFAM" id="SSF88946">
    <property type="entry name" value="Sigma2 domain of RNA polymerase sigma factors"/>
    <property type="match status" value="1"/>
</dbReference>
<comment type="subunit">
    <text evidence="2">Interacts transiently with the RNA polymerase catalytic core formed by RpoA, RpoB, RpoC and RpoZ (2 alpha, 1 beta, 1 beta' and 1 omega subunit) to form the RNA polymerase holoenzyme that can initiate transcription.</text>
</comment>
<gene>
    <name evidence="8" type="ORF">JT362_21010</name>
</gene>
<organism evidence="8 9">
    <name type="scientific">Actinophytocola gossypii</name>
    <dbReference type="NCBI Taxonomy" id="2812003"/>
    <lineage>
        <taxon>Bacteria</taxon>
        <taxon>Bacillati</taxon>
        <taxon>Actinomycetota</taxon>
        <taxon>Actinomycetes</taxon>
        <taxon>Pseudonocardiales</taxon>
        <taxon>Pseudonocardiaceae</taxon>
    </lineage>
</organism>
<dbReference type="InterPro" id="IPR013325">
    <property type="entry name" value="RNA_pol_sigma_r2"/>
</dbReference>
<dbReference type="InterPro" id="IPR052704">
    <property type="entry name" value="ECF_Sigma-70_Domain"/>
</dbReference>
<name>A0ABT2JCK8_9PSEU</name>
<dbReference type="InterPro" id="IPR036388">
    <property type="entry name" value="WH-like_DNA-bd_sf"/>
</dbReference>
<evidence type="ECO:0000313" key="9">
    <source>
        <dbReference type="Proteomes" id="UP001156441"/>
    </source>
</evidence>
<dbReference type="NCBIfam" id="TIGR02937">
    <property type="entry name" value="sigma70-ECF"/>
    <property type="match status" value="1"/>
</dbReference>
<sequence length="290" mass="30778">MSTDLAVRFEADREQLRGVAFRILGSLDDADDAVQRAWLKASRDDRRDVRNLTGWLTTVTARECLDVLRSRKRRGEVALADDERAADPAPSAEEEVVLAESVGRAMLVVLERLVPAERVAFVLHDVFAVPFDEIGAIVGRSPVAAKKLASRARGKVRGGEASGRLDEQRRLAAAFLTAARGGDVRGLAAVLAPDVVRRADAVAVPAGVPGEIRGVDAVVGETVTLAARARAAELALIDGGIGFVVAPRGRLVLAVVLSYANGRIGGYDVVGDPDRLARLTIRLPEEAGNA</sequence>